<dbReference type="Proteomes" id="UP000197032">
    <property type="component" value="Unassembled WGS sequence"/>
</dbReference>
<gene>
    <name evidence="1" type="ORF">KKC1_14840</name>
</gene>
<dbReference type="OrthoDB" id="159886at2"/>
<evidence type="ECO:0000313" key="1">
    <source>
        <dbReference type="EMBL" id="GAW92328.1"/>
    </source>
</evidence>
<protein>
    <submittedName>
        <fullName evidence="1">Uncharacterized protein</fullName>
    </submittedName>
</protein>
<organism evidence="1 2">
    <name type="scientific">Calderihabitans maritimus</name>
    <dbReference type="NCBI Taxonomy" id="1246530"/>
    <lineage>
        <taxon>Bacteria</taxon>
        <taxon>Bacillati</taxon>
        <taxon>Bacillota</taxon>
        <taxon>Clostridia</taxon>
        <taxon>Neomoorellales</taxon>
        <taxon>Calderihabitantaceae</taxon>
        <taxon>Calderihabitans</taxon>
    </lineage>
</organism>
<dbReference type="EMBL" id="BDGJ01000071">
    <property type="protein sequence ID" value="GAW92328.1"/>
    <property type="molecule type" value="Genomic_DNA"/>
</dbReference>
<sequence>MGWWDVLFGRSRLKKPQKDALFSLSTAEVSFEAHLGWIPAGRAGICLKPTSGADYARTEQDVIRLLESAAADFGSKVTVTRDKYNFLWLIIQDQDFEDLISLSHLVAQTLDEEGYGGQLLAVVFRFTDHRPEQEDKAYYLIYSYKRGLFYPFVPSGTEARDNSLEMRVFGVMEKELPMEADTSRWYPLWNCPV</sequence>
<proteinExistence type="predicted"/>
<accession>A0A1Z5HSB6</accession>
<dbReference type="InterPro" id="IPR054383">
    <property type="entry name" value="PspAB-like"/>
</dbReference>
<dbReference type="Pfam" id="PF22742">
    <property type="entry name" value="PspAB"/>
    <property type="match status" value="1"/>
</dbReference>
<dbReference type="AlphaFoldDB" id="A0A1Z5HSB6"/>
<dbReference type="RefSeq" id="WP_088553709.1">
    <property type="nucleotide sequence ID" value="NZ_BDGJ01000071.1"/>
</dbReference>
<name>A0A1Z5HSB6_9FIRM</name>
<evidence type="ECO:0000313" key="2">
    <source>
        <dbReference type="Proteomes" id="UP000197032"/>
    </source>
</evidence>
<reference evidence="2" key="1">
    <citation type="journal article" date="2017" name="Appl. Environ. Microbiol.">
        <title>Genomic analysis of Calderihabitans maritimus KKC1, a thermophilic hydrogenogenic carboxydotrophic bacterium isolated from marine sediment.</title>
        <authorList>
            <person name="Omae K."/>
            <person name="Yoneda Y."/>
            <person name="Fukuyama Y."/>
            <person name="Yoshida T."/>
            <person name="Sako Y."/>
        </authorList>
    </citation>
    <scope>NUCLEOTIDE SEQUENCE [LARGE SCALE GENOMIC DNA]</scope>
    <source>
        <strain evidence="2">KKC1</strain>
    </source>
</reference>
<keyword evidence="2" id="KW-1185">Reference proteome</keyword>
<comment type="caution">
    <text evidence="1">The sequence shown here is derived from an EMBL/GenBank/DDBJ whole genome shotgun (WGS) entry which is preliminary data.</text>
</comment>